<proteinExistence type="predicted"/>
<comment type="caution">
    <text evidence="2">The sequence shown here is derived from an EMBL/GenBank/DDBJ whole genome shotgun (WGS) entry which is preliminary data.</text>
</comment>
<evidence type="ECO:0000256" key="1">
    <source>
        <dbReference type="SAM" id="MobiDB-lite"/>
    </source>
</evidence>
<dbReference type="EMBL" id="JAOQBH010000028">
    <property type="protein sequence ID" value="KAJ4114735.1"/>
    <property type="molecule type" value="Genomic_DNA"/>
</dbReference>
<organism evidence="2 3">
    <name type="scientific">Fusarium equiseti</name>
    <name type="common">Fusarium scirpi</name>
    <dbReference type="NCBI Taxonomy" id="61235"/>
    <lineage>
        <taxon>Eukaryota</taxon>
        <taxon>Fungi</taxon>
        <taxon>Dikarya</taxon>
        <taxon>Ascomycota</taxon>
        <taxon>Pezizomycotina</taxon>
        <taxon>Sordariomycetes</taxon>
        <taxon>Hypocreomycetidae</taxon>
        <taxon>Hypocreales</taxon>
        <taxon>Nectriaceae</taxon>
        <taxon>Fusarium</taxon>
        <taxon>Fusarium incarnatum-equiseti species complex</taxon>
    </lineage>
</organism>
<feature type="region of interest" description="Disordered" evidence="1">
    <location>
        <begin position="463"/>
        <end position="503"/>
    </location>
</feature>
<gene>
    <name evidence="2" type="ORF">NW768_011289</name>
</gene>
<protein>
    <submittedName>
        <fullName evidence="2">Uncharacterized protein</fullName>
    </submittedName>
</protein>
<keyword evidence="3" id="KW-1185">Reference proteome</keyword>
<evidence type="ECO:0000313" key="3">
    <source>
        <dbReference type="Proteomes" id="UP001152024"/>
    </source>
</evidence>
<name>A0ABQ8QXP8_FUSEQ</name>
<sequence>MPLNVMAGLNSSPRIHKYSGNFYLKGYSTALVPTERVDNMVLWHLYYSDDGSRLPYPNSTGLHCTDLSMQDLTAARHIVGWCSNAKFMTGAADMNYDIRASQLQRPGKEFALEKISFSFGQFVTGGCQFAIGRKDQHVRATKGTYIDKLKWLDKKYVTMWDVEDERGWLVNGNAALLHLLRSSLQHSSTDKFSSDFHFQPQDFQESKNPYTLDSALEVLRNSSNQQLELYDKDTDIQQGCVAAFRTTVKDRVEELYEILEKLFDHTVTSEASSKGLNAKSRFQDHLEGWDFRDIATNRDPFFTRRATLGLSMLGWPDLTRAVSAITLFGKGFGDLIEATGTQGECKEWLTVPKNRNLLCVSSSHLKDIISDEGGNLDTNPITVIPGLLWKVPSSISPFDVSCQCETRGPSSRKHHAVQNLISRKLLAGTSQARVSLDDHCHGAVIFGPLIEWKRPWGSTGGISRSRSQLSSLSGLGGSTTSPQTDTTEISSSSSFAESSFTES</sequence>
<reference evidence="2" key="1">
    <citation type="submission" date="2022-09" db="EMBL/GenBank/DDBJ databases">
        <title>Fusarium specimens isolated from Avocado Roots.</title>
        <authorList>
            <person name="Stajich J."/>
            <person name="Roper C."/>
            <person name="Heimlech-Rivalta G."/>
        </authorList>
    </citation>
    <scope>NUCLEOTIDE SEQUENCE</scope>
    <source>
        <strain evidence="2">CF00095</strain>
    </source>
</reference>
<accession>A0ABQ8QXP8</accession>
<dbReference type="Proteomes" id="UP001152024">
    <property type="component" value="Unassembled WGS sequence"/>
</dbReference>
<evidence type="ECO:0000313" key="2">
    <source>
        <dbReference type="EMBL" id="KAJ4114735.1"/>
    </source>
</evidence>